<dbReference type="Pfam" id="PF21683">
    <property type="entry name" value="GpP-like_1st"/>
    <property type="match status" value="1"/>
</dbReference>
<feature type="domain" description="Baseplate hub protein gp44/GpP-like second" evidence="4">
    <location>
        <begin position="102"/>
        <end position="184"/>
    </location>
</feature>
<reference evidence="5 6" key="1">
    <citation type="submission" date="2020-08" db="EMBL/GenBank/DDBJ databases">
        <title>Genomic Encyclopedia of Type Strains, Phase IV (KMG-IV): sequencing the most valuable type-strain genomes for metagenomic binning, comparative biology and taxonomic classification.</title>
        <authorList>
            <person name="Goeker M."/>
        </authorList>
    </citation>
    <scope>NUCLEOTIDE SEQUENCE [LARGE SCALE GENOMIC DNA]</scope>
    <source>
        <strain evidence="5 6">DSM 26438</strain>
    </source>
</reference>
<dbReference type="InterPro" id="IPR053981">
    <property type="entry name" value="Gp44/GpP-like_2nd"/>
</dbReference>
<feature type="region of interest" description="Disordered" evidence="1">
    <location>
        <begin position="366"/>
        <end position="399"/>
    </location>
</feature>
<dbReference type="PIRSF" id="PIRSF004440">
    <property type="entry name" value="GpP"/>
    <property type="match status" value="1"/>
</dbReference>
<dbReference type="InterPro" id="IPR053982">
    <property type="entry name" value="Gp44/GpP-like_C"/>
</dbReference>
<dbReference type="Pfam" id="PF21929">
    <property type="entry name" value="GpP_4th"/>
    <property type="match status" value="1"/>
</dbReference>
<dbReference type="Gene3D" id="2.30.300.10">
    <property type="entry name" value="Baseplate protein-like domain - beta roll fold"/>
    <property type="match status" value="1"/>
</dbReference>
<feature type="compositionally biased region" description="Basic and acidic residues" evidence="1">
    <location>
        <begin position="255"/>
        <end position="274"/>
    </location>
</feature>
<protein>
    <submittedName>
        <fullName evidence="5">Prophage tail gpP-like protein</fullName>
    </submittedName>
</protein>
<dbReference type="RefSeq" id="WP_183897067.1">
    <property type="nucleotide sequence ID" value="NZ_JACIDV010000009.1"/>
</dbReference>
<dbReference type="Gene3D" id="3.30.1920.10">
    <property type="entry name" value="Baseplate protein-like domains - 2 layer sandwich fold"/>
    <property type="match status" value="1"/>
</dbReference>
<comment type="caution">
    <text evidence="5">The sequence shown here is derived from an EMBL/GenBank/DDBJ whole genome shotgun (WGS) entry which is preliminary data.</text>
</comment>
<evidence type="ECO:0000259" key="3">
    <source>
        <dbReference type="Pfam" id="PF21929"/>
    </source>
</evidence>
<evidence type="ECO:0000313" key="5">
    <source>
        <dbReference type="EMBL" id="MBB3947209.1"/>
    </source>
</evidence>
<dbReference type="EMBL" id="JACIDV010000009">
    <property type="protein sequence ID" value="MBB3947209.1"/>
    <property type="molecule type" value="Genomic_DNA"/>
</dbReference>
<feature type="compositionally biased region" description="Low complexity" evidence="1">
    <location>
        <begin position="382"/>
        <end position="391"/>
    </location>
</feature>
<keyword evidence="6" id="KW-1185">Reference proteome</keyword>
<proteinExistence type="predicted"/>
<evidence type="ECO:0000313" key="6">
    <source>
        <dbReference type="Proteomes" id="UP000565286"/>
    </source>
</evidence>
<evidence type="ECO:0000259" key="4">
    <source>
        <dbReference type="Pfam" id="PF22255"/>
    </source>
</evidence>
<feature type="domain" description="Baseplate hub protein gp44-like N-terminal" evidence="2">
    <location>
        <begin position="6"/>
        <end position="99"/>
    </location>
</feature>
<feature type="compositionally biased region" description="Basic and acidic residues" evidence="1">
    <location>
        <begin position="221"/>
        <end position="236"/>
    </location>
</feature>
<accession>A0A7W6G380</accession>
<dbReference type="InterPro" id="IPR023399">
    <property type="entry name" value="Baseplate-like_2-layer_sand"/>
</dbReference>
<gene>
    <name evidence="5" type="ORF">GGQ73_003175</name>
</gene>
<name>A0A7W6G380_9HYPH</name>
<feature type="domain" description="Baseplate hub protein gp44/GpP-like C-terminal" evidence="3">
    <location>
        <begin position="288"/>
        <end position="369"/>
    </location>
</feature>
<dbReference type="InterPro" id="IPR049354">
    <property type="entry name" value="GpP-like_N"/>
</dbReference>
<organism evidence="5 6">
    <name type="scientific">Rhizobium skierniewicense</name>
    <dbReference type="NCBI Taxonomy" id="984260"/>
    <lineage>
        <taxon>Bacteria</taxon>
        <taxon>Pseudomonadati</taxon>
        <taxon>Pseudomonadota</taxon>
        <taxon>Alphaproteobacteria</taxon>
        <taxon>Hyphomicrobiales</taxon>
        <taxon>Rhizobiaceae</taxon>
        <taxon>Rhizobium/Agrobacterium group</taxon>
        <taxon>Rhizobium</taxon>
    </lineage>
</organism>
<dbReference type="Pfam" id="PF22255">
    <property type="entry name" value="Gp44-like_2nd"/>
    <property type="match status" value="1"/>
</dbReference>
<evidence type="ECO:0000259" key="2">
    <source>
        <dbReference type="Pfam" id="PF21683"/>
    </source>
</evidence>
<dbReference type="AlphaFoldDB" id="A0A7W6G380"/>
<dbReference type="InterPro" id="IPR026276">
    <property type="entry name" value="Baseplate_GpP"/>
</dbReference>
<dbReference type="SUPFAM" id="SSF69279">
    <property type="entry name" value="Phage tail proteins"/>
    <property type="match status" value="2"/>
</dbReference>
<evidence type="ECO:0000256" key="1">
    <source>
        <dbReference type="SAM" id="MobiDB-lite"/>
    </source>
</evidence>
<dbReference type="Proteomes" id="UP000565286">
    <property type="component" value="Unassembled WGS sequence"/>
</dbReference>
<sequence length="399" mass="43408">MKTKGITLFIDGVQYDQWLSGEVTRDLKDFAGSFSFTFRDRVRSKQALRYASAGAPYKLRPGPEVVIRIDGRTVLKGWLEKVRPDISDRQISVTISGRDKSGDLIDCAAMKDVAEFNNVKLEDAAKRIAEPFGMSVRSEIDTGEPFGRYSVDLAETAFSAIEKGARSRHALVLSDGIGGVVITRTGATRAPAHLVLPGNVLSSGAEYSHENRFSETTVRGQGEKAGKERGKGKLDVTAEPIGTGGRNPGSGSATEQERKGTAATGRAKDDEITRYRPIVHLARSKADTTSAQDEADWRSRTARAESEEMTYTVKGFIANGQLWTVNQLTYVSDAFQDVERDMLISRTRFAEDSAGRITELSVVSPEAFDKGPVGNRRKNQKSKTSSKASTSLDGSAEAL</sequence>
<dbReference type="Gene3D" id="3.55.50.10">
    <property type="entry name" value="Baseplate protein-like domains"/>
    <property type="match status" value="1"/>
</dbReference>
<feature type="region of interest" description="Disordered" evidence="1">
    <location>
        <begin position="211"/>
        <end position="276"/>
    </location>
</feature>